<dbReference type="SMART" id="SM00322">
    <property type="entry name" value="KH"/>
    <property type="match status" value="5"/>
</dbReference>
<dbReference type="CDD" id="cd00105">
    <property type="entry name" value="KH-I"/>
    <property type="match status" value="1"/>
</dbReference>
<keyword evidence="1" id="KW-0677">Repeat</keyword>
<feature type="domain" description="K Homology" evidence="5">
    <location>
        <begin position="404"/>
        <end position="470"/>
    </location>
</feature>
<evidence type="ECO:0000259" key="5">
    <source>
        <dbReference type="SMART" id="SM00322"/>
    </source>
</evidence>
<feature type="coiled-coil region" evidence="3">
    <location>
        <begin position="43"/>
        <end position="77"/>
    </location>
</feature>
<proteinExistence type="predicted"/>
<dbReference type="GO" id="GO:0003723">
    <property type="term" value="F:RNA binding"/>
    <property type="evidence" value="ECO:0007669"/>
    <property type="project" value="UniProtKB-UniRule"/>
</dbReference>
<evidence type="ECO:0000256" key="2">
    <source>
        <dbReference type="PROSITE-ProRule" id="PRU00117"/>
    </source>
</evidence>
<reference evidence="6 7" key="1">
    <citation type="journal article" date="2015" name="PLoS Pathog.">
        <title>Leptomonas seymouri: Adaptations to the Dixenous Life Cycle Analyzed by Genome Sequencing, Transcriptome Profiling and Co-infection with Leishmania donovani.</title>
        <authorList>
            <person name="Kraeva N."/>
            <person name="Butenko A."/>
            <person name="Hlavacova J."/>
            <person name="Kostygov A."/>
            <person name="Myskova J."/>
            <person name="Grybchuk D."/>
            <person name="Lestinova T."/>
            <person name="Votypka J."/>
            <person name="Volf P."/>
            <person name="Opperdoes F."/>
            <person name="Flegontov P."/>
            <person name="Lukes J."/>
            <person name="Yurchenko V."/>
        </authorList>
    </citation>
    <scope>NUCLEOTIDE SEQUENCE [LARGE SCALE GENOMIC DNA]</scope>
    <source>
        <strain evidence="6 7">ATCC 30220</strain>
    </source>
</reference>
<accession>A0A0N1I372</accession>
<dbReference type="InterPro" id="IPR036612">
    <property type="entry name" value="KH_dom_type_1_sf"/>
</dbReference>
<evidence type="ECO:0000256" key="3">
    <source>
        <dbReference type="SAM" id="Coils"/>
    </source>
</evidence>
<feature type="domain" description="K Homology" evidence="5">
    <location>
        <begin position="268"/>
        <end position="334"/>
    </location>
</feature>
<dbReference type="PROSITE" id="PS50084">
    <property type="entry name" value="KH_TYPE_1"/>
    <property type="match status" value="5"/>
</dbReference>
<gene>
    <name evidence="6" type="ORF">ABL78_4689</name>
</gene>
<feature type="domain" description="K Homology" evidence="5">
    <location>
        <begin position="473"/>
        <end position="536"/>
    </location>
</feature>
<dbReference type="InterPro" id="IPR004087">
    <property type="entry name" value="KH_dom"/>
</dbReference>
<dbReference type="SUPFAM" id="SSF54791">
    <property type="entry name" value="Eukaryotic type KH-domain (KH-domain type I)"/>
    <property type="match status" value="5"/>
</dbReference>
<dbReference type="OMA" id="DFGVAIC"/>
<sequence>MTQTEIADPRAAVTPVNPPSRYPHSMLLREIDDVNLVGAFKEEESLRAELDGLRDKRHSAKAKLDALLRNHNTAKNKVHQKFDAKINGLHIERRRILDALDALRERQGSRASARDKLTDLDCKLRIATRAYSDAEASLSSEQERLKRGNGPSKASEQKKILERCRKELAAKKAEKMMKEEEYAKARAEFNASAPDSTEFSARDEEFRRLHGQLNATLEELEKANKQRRLATAADGDAEVNAARAQHIEIDAAVETAERRLAEIRAVLFPASQYFTYNAAYHQALIGRSGATLRQLQEDFGVAICIDMVPPGHGFVVGGAAQAEACIAAITAIVGDEEMKNTSATLPLAEQQLRKELIGPRGSTVERFQDEYDVRVHVDEEGVTITGRQPDVAEAKEAIRVYLDSLTQRKMTVPVAALPSLLGRGGRNIACINDSSGVRALRVDRERGVVKATGTPEAIERAFALCRSAIGEGEGVTKVVHADAAWIGAVIGPRGATIRQLEEETNTHIQCRGSTISLTGTQEEVNSAYERIVALRRRELAMPVELKQLHFLTSSIVLLPEAEGGQLPTAATPPVTRSVSRYITPLEAVRRVTHCDQVFALRSEGRVVLHGPTDAVSSACDLLRLLLRHNEPFSINVAFLDVLRNFMTRRRREWDSKNLLDYVPSLFKAPVRIEVDWAARRLTVSSCSESATRAATNKLVSCLRDYSATHVRLISNFPDYAIPRLLGTQGSTIRKLQEATGTEITLVRDRAQVQVLHAAGDVEKLESAVHVIRAEVFGEEEEKEAKEGPSQFTGEAFAAQTPTSRPTAESFQK</sequence>
<feature type="region of interest" description="Disordered" evidence="4">
    <location>
        <begin position="136"/>
        <end position="157"/>
    </location>
</feature>
<dbReference type="Proteomes" id="UP000038009">
    <property type="component" value="Unassembled WGS sequence"/>
</dbReference>
<organism evidence="6 7">
    <name type="scientific">Leptomonas seymouri</name>
    <dbReference type="NCBI Taxonomy" id="5684"/>
    <lineage>
        <taxon>Eukaryota</taxon>
        <taxon>Discoba</taxon>
        <taxon>Euglenozoa</taxon>
        <taxon>Kinetoplastea</taxon>
        <taxon>Metakinetoplastina</taxon>
        <taxon>Trypanosomatida</taxon>
        <taxon>Trypanosomatidae</taxon>
        <taxon>Leishmaniinae</taxon>
        <taxon>Leptomonas</taxon>
    </lineage>
</organism>
<evidence type="ECO:0000313" key="7">
    <source>
        <dbReference type="Proteomes" id="UP000038009"/>
    </source>
</evidence>
<dbReference type="OrthoDB" id="278458at2759"/>
<evidence type="ECO:0000313" key="6">
    <source>
        <dbReference type="EMBL" id="KPI86263.1"/>
    </source>
</evidence>
<dbReference type="Gene3D" id="3.30.1370.10">
    <property type="entry name" value="K Homology domain, type 1"/>
    <property type="match status" value="5"/>
</dbReference>
<name>A0A0N1I372_LEPSE</name>
<feature type="domain" description="K Homology" evidence="5">
    <location>
        <begin position="339"/>
        <end position="403"/>
    </location>
</feature>
<feature type="domain" description="K Homology" evidence="5">
    <location>
        <begin position="708"/>
        <end position="776"/>
    </location>
</feature>
<dbReference type="InterPro" id="IPR004088">
    <property type="entry name" value="KH_dom_type_1"/>
</dbReference>
<keyword evidence="7" id="KW-1185">Reference proteome</keyword>
<dbReference type="PANTHER" id="PTHR10288">
    <property type="entry name" value="KH DOMAIN CONTAINING RNA BINDING PROTEIN"/>
    <property type="match status" value="1"/>
</dbReference>
<dbReference type="Pfam" id="PF00013">
    <property type="entry name" value="KH_1"/>
    <property type="match status" value="5"/>
</dbReference>
<protein>
    <recommendedName>
        <fullName evidence="5">K Homology domain-containing protein</fullName>
    </recommendedName>
</protein>
<dbReference type="AlphaFoldDB" id="A0A0N1I372"/>
<keyword evidence="2" id="KW-0694">RNA-binding</keyword>
<evidence type="ECO:0000256" key="4">
    <source>
        <dbReference type="SAM" id="MobiDB-lite"/>
    </source>
</evidence>
<feature type="compositionally biased region" description="Polar residues" evidence="4">
    <location>
        <begin position="799"/>
        <end position="812"/>
    </location>
</feature>
<evidence type="ECO:0000256" key="1">
    <source>
        <dbReference type="ARBA" id="ARBA00022737"/>
    </source>
</evidence>
<comment type="caution">
    <text evidence="6">The sequence shown here is derived from an EMBL/GenBank/DDBJ whole genome shotgun (WGS) entry which is preliminary data.</text>
</comment>
<dbReference type="EMBL" id="LJSK01000140">
    <property type="protein sequence ID" value="KPI86263.1"/>
    <property type="molecule type" value="Genomic_DNA"/>
</dbReference>
<feature type="region of interest" description="Disordered" evidence="4">
    <location>
        <begin position="778"/>
        <end position="812"/>
    </location>
</feature>
<keyword evidence="3" id="KW-0175">Coiled coil</keyword>
<dbReference type="VEuPathDB" id="TriTrypDB:Lsey_0140_0210"/>